<reference evidence="1 2" key="1">
    <citation type="submission" date="2023-06" db="EMBL/GenBank/DDBJ databases">
        <authorList>
            <person name="Oyuntsetseg B."/>
            <person name="Kim S.B."/>
        </authorList>
    </citation>
    <scope>NUCLEOTIDE SEQUENCE [LARGE SCALE GENOMIC DNA]</scope>
    <source>
        <strain evidence="1 2">2-2</strain>
    </source>
</reference>
<protein>
    <submittedName>
        <fullName evidence="1">Nitroreductase/quinone reductase family protein</fullName>
    </submittedName>
</protein>
<organism evidence="1 2">
    <name type="scientific">Amycolatopsis nalaikhensis</name>
    <dbReference type="NCBI Taxonomy" id="715472"/>
    <lineage>
        <taxon>Bacteria</taxon>
        <taxon>Bacillati</taxon>
        <taxon>Actinomycetota</taxon>
        <taxon>Actinomycetes</taxon>
        <taxon>Pseudonocardiales</taxon>
        <taxon>Pseudonocardiaceae</taxon>
        <taxon>Amycolatopsis</taxon>
    </lineage>
</organism>
<dbReference type="EMBL" id="CP127173">
    <property type="protein sequence ID" value="WIV53958.1"/>
    <property type="molecule type" value="Genomic_DNA"/>
</dbReference>
<evidence type="ECO:0000313" key="2">
    <source>
        <dbReference type="Proteomes" id="UP001227101"/>
    </source>
</evidence>
<dbReference type="InterPro" id="IPR004378">
    <property type="entry name" value="F420H2_quin_Rdtase"/>
</dbReference>
<keyword evidence="2" id="KW-1185">Reference proteome</keyword>
<sequence length="383" mass="42306">MTDPVLAADDRREPALAGEDLLIDRFLPRFDVTLIEHVVAGADIAETWRALHELDLMRVHSPLTDAAMFVRNVPTVLARRLGGTRPAAPPAELKLFGGGAALPGWLPLGETPGREVVLGAVGRFWQPDIEWYDVQGMTPEDFAGFTEPGWGRIAAGLSLRPYGPSRTLITYEARTATTDPASARRFARYWWLVRPFVRTVMQATLRTIRQDAESLVDGPPAAAGGLPARWTRRLYRGGRPHGLARVLNRGAALGYAAGVWPHRLVTLEVPGRRTGRLVRVPLVVADLEGDRYLVAMLGARTQWVRNVRAADSHVVLRHGRREAVRLEEVAAEQRPPVLRRYLACAPGARAHLPVDRHAPVEDFARIAPDIPVFRIVAEPVTDD</sequence>
<evidence type="ECO:0000313" key="1">
    <source>
        <dbReference type="EMBL" id="WIV53958.1"/>
    </source>
</evidence>
<accession>A0ABY8XEB5</accession>
<dbReference type="InterPro" id="IPR012349">
    <property type="entry name" value="Split_barrel_FMN-bd"/>
</dbReference>
<name>A0ABY8XEB5_9PSEU</name>
<gene>
    <name evidence="1" type="ORF">QP939_34510</name>
</gene>
<dbReference type="Gene3D" id="2.30.110.10">
    <property type="entry name" value="Electron Transport, Fmn-binding Protein, Chain A"/>
    <property type="match status" value="1"/>
</dbReference>
<dbReference type="Pfam" id="PF04075">
    <property type="entry name" value="F420H2_quin_red"/>
    <property type="match status" value="1"/>
</dbReference>
<proteinExistence type="predicted"/>
<dbReference type="RefSeq" id="WP_285450488.1">
    <property type="nucleotide sequence ID" value="NZ_CP127173.1"/>
</dbReference>
<dbReference type="Proteomes" id="UP001227101">
    <property type="component" value="Chromosome"/>
</dbReference>